<dbReference type="InterPro" id="IPR050295">
    <property type="entry name" value="Plant_2OG-oxidoreductases"/>
</dbReference>
<dbReference type="Pfam" id="PF03171">
    <property type="entry name" value="2OG-FeII_Oxy"/>
    <property type="match status" value="1"/>
</dbReference>
<comment type="similarity">
    <text evidence="1">Belongs to the iron/ascorbate-dependent oxidoreductase family.</text>
</comment>
<protein>
    <submittedName>
        <fullName evidence="5">2-Oxobutyrate oxidase, putative</fullName>
    </submittedName>
</protein>
<dbReference type="PANTHER" id="PTHR47991">
    <property type="entry name" value="OXOGLUTARATE/IRON-DEPENDENT DIOXYGENASE"/>
    <property type="match status" value="1"/>
</dbReference>
<dbReference type="SUPFAM" id="SSF51197">
    <property type="entry name" value="Clavaminate synthase-like"/>
    <property type="match status" value="1"/>
</dbReference>
<accession>A0A160TTT6</accession>
<evidence type="ECO:0000313" key="5">
    <source>
        <dbReference type="EMBL" id="CUS52530.1"/>
    </source>
</evidence>
<evidence type="ECO:0000256" key="3">
    <source>
        <dbReference type="ARBA" id="ARBA00023004"/>
    </source>
</evidence>
<dbReference type="AlphaFoldDB" id="A0A160TTT6"/>
<dbReference type="InterPro" id="IPR044861">
    <property type="entry name" value="IPNS-like_FE2OG_OXY"/>
</dbReference>
<sequence length="319" mass="35733">MTLPQSRRLDFSEIPILDVGSLVAGDDDPTLINALHRACADVGFLYVRNHGVSMALVETLKESAATFFAAPVAEKMKIVIDPRIQGYLPLGYRSYEGEDRAGTSHQEGFWIGHDRPLNNDALLDGPNQWPDGQPDLRRAMLLYFDAVESLARVLMRGFALALGLDEHRFADFFKKPLTRLKVNHYPPQNTPTADNDIGVVPHSDSGGFTILWQDNCGGLEIQNKNGEWVGAPPLEETFVINLGNIMQIWSNGRFSSTPHRVINRSNRDRFSIPLFVNPSADIGIRPLIDFDSNHSTTFNYGTYQRDLWRQTFPVAKIPA</sequence>
<keyword evidence="2" id="KW-0479">Metal-binding</keyword>
<keyword evidence="3" id="KW-0408">Iron</keyword>
<feature type="domain" description="Fe2OG dioxygenase" evidence="4">
    <location>
        <begin position="175"/>
        <end position="278"/>
    </location>
</feature>
<dbReference type="Pfam" id="PF14226">
    <property type="entry name" value="DIOX_N"/>
    <property type="match status" value="1"/>
</dbReference>
<dbReference type="PROSITE" id="PS51471">
    <property type="entry name" value="FE2OG_OXY"/>
    <property type="match status" value="1"/>
</dbReference>
<reference evidence="5" key="1">
    <citation type="submission" date="2015-10" db="EMBL/GenBank/DDBJ databases">
        <authorList>
            <person name="Gilbert D.G."/>
        </authorList>
    </citation>
    <scope>NUCLEOTIDE SEQUENCE</scope>
</reference>
<dbReference type="EMBL" id="CZRL01000082">
    <property type="protein sequence ID" value="CUS52530.1"/>
    <property type="molecule type" value="Genomic_DNA"/>
</dbReference>
<dbReference type="Gene3D" id="2.60.120.330">
    <property type="entry name" value="B-lactam Antibiotic, Isopenicillin N Synthase, Chain"/>
    <property type="match status" value="1"/>
</dbReference>
<evidence type="ECO:0000256" key="2">
    <source>
        <dbReference type="ARBA" id="ARBA00022723"/>
    </source>
</evidence>
<dbReference type="InterPro" id="IPR005123">
    <property type="entry name" value="Oxoglu/Fe-dep_dioxygenase_dom"/>
</dbReference>
<proteinExistence type="inferred from homology"/>
<organism evidence="5">
    <name type="scientific">hydrothermal vent metagenome</name>
    <dbReference type="NCBI Taxonomy" id="652676"/>
    <lineage>
        <taxon>unclassified sequences</taxon>
        <taxon>metagenomes</taxon>
        <taxon>ecological metagenomes</taxon>
    </lineage>
</organism>
<name>A0A160TTT6_9ZZZZ</name>
<dbReference type="InterPro" id="IPR027443">
    <property type="entry name" value="IPNS-like_sf"/>
</dbReference>
<evidence type="ECO:0000256" key="1">
    <source>
        <dbReference type="ARBA" id="ARBA00008056"/>
    </source>
</evidence>
<dbReference type="PRINTS" id="PR00682">
    <property type="entry name" value="IPNSYNTHASE"/>
</dbReference>
<gene>
    <name evidence="5" type="ORF">MGWOODY_XGa2622</name>
</gene>
<dbReference type="GO" id="GO:0046872">
    <property type="term" value="F:metal ion binding"/>
    <property type="evidence" value="ECO:0007669"/>
    <property type="project" value="UniProtKB-KW"/>
</dbReference>
<evidence type="ECO:0000259" key="4">
    <source>
        <dbReference type="PROSITE" id="PS51471"/>
    </source>
</evidence>
<dbReference type="InterPro" id="IPR026992">
    <property type="entry name" value="DIOX_N"/>
</dbReference>